<evidence type="ECO:0000259" key="1">
    <source>
        <dbReference type="Pfam" id="PF04492"/>
    </source>
</evidence>
<dbReference type="InterPro" id="IPR036388">
    <property type="entry name" value="WH-like_DNA-bd_sf"/>
</dbReference>
<dbReference type="Gene3D" id="1.10.10.10">
    <property type="entry name" value="Winged helix-like DNA-binding domain superfamily/Winged helix DNA-binding domain"/>
    <property type="match status" value="1"/>
</dbReference>
<dbReference type="NCBIfam" id="TIGR01610">
    <property type="entry name" value="phage_O_Nterm"/>
    <property type="match status" value="1"/>
</dbReference>
<organism evidence="2 3">
    <name type="scientific">Orbus hercynius</name>
    <dbReference type="NCBI Taxonomy" id="593135"/>
    <lineage>
        <taxon>Bacteria</taxon>
        <taxon>Pseudomonadati</taxon>
        <taxon>Pseudomonadota</taxon>
        <taxon>Gammaproteobacteria</taxon>
        <taxon>Orbales</taxon>
        <taxon>Orbaceae</taxon>
        <taxon>Orbus</taxon>
    </lineage>
</organism>
<name>A0A495RIE7_9GAMM</name>
<dbReference type="Proteomes" id="UP000278542">
    <property type="component" value="Unassembled WGS sequence"/>
</dbReference>
<dbReference type="OrthoDB" id="6313655at2"/>
<accession>A0A495RIE7</accession>
<dbReference type="AlphaFoldDB" id="A0A495RIE7"/>
<gene>
    <name evidence="2" type="ORF">DES39_0522</name>
</gene>
<proteinExistence type="predicted"/>
<keyword evidence="3" id="KW-1185">Reference proteome</keyword>
<reference evidence="2 3" key="1">
    <citation type="submission" date="2018-10" db="EMBL/GenBank/DDBJ databases">
        <title>Genomic Encyclopedia of Type Strains, Phase IV (KMG-IV): sequencing the most valuable type-strain genomes for metagenomic binning, comparative biology and taxonomic classification.</title>
        <authorList>
            <person name="Goeker M."/>
        </authorList>
    </citation>
    <scope>NUCLEOTIDE SEQUENCE [LARGE SCALE GENOMIC DNA]</scope>
    <source>
        <strain evidence="2 3">DSM 22228</strain>
    </source>
</reference>
<comment type="caution">
    <text evidence="2">The sequence shown here is derived from an EMBL/GenBank/DDBJ whole genome shotgun (WGS) entry which is preliminary data.</text>
</comment>
<sequence length="347" mass="39805">MSVAEVIKFQPKEVRMADLDDGYTRIANELLEKIISSQLTSRQLNVLLAIARKTYGYNKKTDWIGNKQLSALTGYAETRCSTIKNELINMRIVISNGRACGINKNLTEWNINVTHLGKTFTKTSKKTFTKTVNSSLPKEVNTKDNITKEKRNTPISPKGGKVSDEILELENQAKSLIEYYNTTRTAHCKNHDPFLKALKKYSFDDVRMVIDWFAETGKQNAKPENICRMTRFDGYLSDAIKFKQSQKTYTQILDKFNLICGEKLGRVDDLTVDRIHKIDKLIIELTKKTDRPLDAIEAYFETLIEISTDLDIKNPATNWEMTFDYVLSVTCLVKTREKYNRINGGQQ</sequence>
<dbReference type="GO" id="GO:0006260">
    <property type="term" value="P:DNA replication"/>
    <property type="evidence" value="ECO:0007669"/>
    <property type="project" value="InterPro"/>
</dbReference>
<dbReference type="Pfam" id="PF04492">
    <property type="entry name" value="Phage_rep_O"/>
    <property type="match status" value="1"/>
</dbReference>
<dbReference type="EMBL" id="RBWY01000001">
    <property type="protein sequence ID" value="RKS87302.1"/>
    <property type="molecule type" value="Genomic_DNA"/>
</dbReference>
<dbReference type="InterPro" id="IPR006497">
    <property type="entry name" value="Phage_lambda_VrpO_N"/>
</dbReference>
<evidence type="ECO:0000313" key="2">
    <source>
        <dbReference type="EMBL" id="RKS87302.1"/>
    </source>
</evidence>
<protein>
    <submittedName>
        <fullName evidence="2">Phage replication protein O</fullName>
    </submittedName>
</protein>
<evidence type="ECO:0000313" key="3">
    <source>
        <dbReference type="Proteomes" id="UP000278542"/>
    </source>
</evidence>
<dbReference type="RefSeq" id="WP_121144201.1">
    <property type="nucleotide sequence ID" value="NZ_RBWY01000001.1"/>
</dbReference>
<feature type="domain" description="Bacteriophage lambda Replication protein O N-terminal" evidence="1">
    <location>
        <begin position="15"/>
        <end position="109"/>
    </location>
</feature>